<dbReference type="STRING" id="748909.SAMN05192575_101274"/>
<keyword evidence="5" id="KW-1185">Reference proteome</keyword>
<evidence type="ECO:0000256" key="1">
    <source>
        <dbReference type="SAM" id="MobiDB-lite"/>
    </source>
</evidence>
<dbReference type="Proteomes" id="UP000199113">
    <property type="component" value="Unassembled WGS sequence"/>
</dbReference>
<evidence type="ECO:0000313" key="5">
    <source>
        <dbReference type="Proteomes" id="UP000233565"/>
    </source>
</evidence>
<dbReference type="InterPro" id="IPR025332">
    <property type="entry name" value="DUF4238"/>
</dbReference>
<dbReference type="AlphaFoldDB" id="A0A1I0VK31"/>
<feature type="region of interest" description="Disordered" evidence="1">
    <location>
        <begin position="288"/>
        <end position="317"/>
    </location>
</feature>
<name>A0A1I0VK31_9ACTN</name>
<reference evidence="2 5" key="2">
    <citation type="submission" date="2017-12" db="EMBL/GenBank/DDBJ databases">
        <title>Pharmacopeia of the Arctic Ocean.</title>
        <authorList>
            <person name="Collins E."/>
            <person name="Ducluzeau A.-L."/>
        </authorList>
    </citation>
    <scope>NUCLEOTIDE SEQUENCE [LARGE SCALE GENOMIC DNA]</scope>
    <source>
        <strain evidence="2 5">DSM 23325</strain>
    </source>
</reference>
<dbReference type="EMBL" id="PJBV01000035">
    <property type="protein sequence ID" value="PKH37315.1"/>
    <property type="molecule type" value="Genomic_DNA"/>
</dbReference>
<evidence type="ECO:0000313" key="4">
    <source>
        <dbReference type="Proteomes" id="UP000199113"/>
    </source>
</evidence>
<accession>A0A1I0VK31</accession>
<sequence length="337" mass="36863">MATGKVKKHQHVVPRTYLRGWADAEDHIAVLDRGTTTARRLAVSNSAVRKRFYNFAGTDGAETDIVETWLADHIEAPVGVTLAALRAGAELRDVDKPTVVNFTVAQLIRTPTVFAYLDHFDDHLGAMLALLEASKSEEFELLALSDSERARYLRIARQAWVGLQSDQDTRASKLRTMIRKLDEVATQVTSWHWAVLTAPGPTLISGDSPVVTLNPTGSHWNGLIPAGSPLWMPLSPTRLLVAEPVKPLKAETTLTPEVASVVTRALARQADQALFNDPEQPWPDLQFPKPKPQLPDPTVTWGRSTGKPPTFPAQHPPVVSADVKALLKKLGAIDGVE</sequence>
<organism evidence="3 4">
    <name type="scientific">Nocardioides alpinus</name>
    <dbReference type="NCBI Taxonomy" id="748909"/>
    <lineage>
        <taxon>Bacteria</taxon>
        <taxon>Bacillati</taxon>
        <taxon>Actinomycetota</taxon>
        <taxon>Actinomycetes</taxon>
        <taxon>Propionibacteriales</taxon>
        <taxon>Nocardioidaceae</taxon>
        <taxon>Nocardioides</taxon>
    </lineage>
</organism>
<reference evidence="3" key="1">
    <citation type="submission" date="2016-10" db="EMBL/GenBank/DDBJ databases">
        <authorList>
            <person name="de Groot N.N."/>
        </authorList>
    </citation>
    <scope>NUCLEOTIDE SEQUENCE [LARGE SCALE GENOMIC DNA]</scope>
    <source>
        <strain evidence="3">CGMCC 1.10697</strain>
    </source>
</reference>
<dbReference type="Proteomes" id="UP000233565">
    <property type="component" value="Unassembled WGS sequence"/>
</dbReference>
<evidence type="ECO:0000313" key="3">
    <source>
        <dbReference type="EMBL" id="SFA76682.1"/>
    </source>
</evidence>
<gene>
    <name evidence="2" type="ORF">CXG46_17780</name>
    <name evidence="3" type="ORF">SAMN05192575_101274</name>
</gene>
<dbReference type="RefSeq" id="WP_091193304.1">
    <property type="nucleotide sequence ID" value="NZ_FOKC01000001.1"/>
</dbReference>
<protein>
    <submittedName>
        <fullName evidence="2">DUF4238 domain-containing protein</fullName>
    </submittedName>
</protein>
<dbReference type="EMBL" id="FOKC01000001">
    <property type="protein sequence ID" value="SFA76682.1"/>
    <property type="molecule type" value="Genomic_DNA"/>
</dbReference>
<evidence type="ECO:0000313" key="2">
    <source>
        <dbReference type="EMBL" id="PKH37315.1"/>
    </source>
</evidence>
<dbReference type="Pfam" id="PF14022">
    <property type="entry name" value="DUF4238"/>
    <property type="match status" value="1"/>
</dbReference>
<dbReference type="OrthoDB" id="580988at2"/>
<proteinExistence type="predicted"/>